<feature type="region of interest" description="Disordered" evidence="1">
    <location>
        <begin position="360"/>
        <end position="380"/>
    </location>
</feature>
<evidence type="ECO:0000313" key="4">
    <source>
        <dbReference type="Proteomes" id="UP000030748"/>
    </source>
</evidence>
<dbReference type="CDD" id="cd06257">
    <property type="entry name" value="DnaJ"/>
    <property type="match status" value="1"/>
</dbReference>
<protein>
    <recommendedName>
        <fullName evidence="2">J domain-containing protein</fullName>
    </recommendedName>
</protein>
<feature type="compositionally biased region" description="Low complexity" evidence="1">
    <location>
        <begin position="193"/>
        <end position="210"/>
    </location>
</feature>
<dbReference type="InterPro" id="IPR053052">
    <property type="entry name" value="Imprinting_Balance_Reg"/>
</dbReference>
<proteinExistence type="predicted"/>
<feature type="region of interest" description="Disordered" evidence="1">
    <location>
        <begin position="245"/>
        <end position="279"/>
    </location>
</feature>
<accession>A0A022PSH9</accession>
<gene>
    <name evidence="3" type="ORF">MIMGU_mgv1a004363mg</name>
</gene>
<feature type="compositionally biased region" description="Acidic residues" evidence="1">
    <location>
        <begin position="264"/>
        <end position="279"/>
    </location>
</feature>
<dbReference type="SUPFAM" id="SSF46565">
    <property type="entry name" value="Chaperone J-domain"/>
    <property type="match status" value="1"/>
</dbReference>
<reference evidence="3 4" key="1">
    <citation type="journal article" date="2013" name="Proc. Natl. Acad. Sci. U.S.A.">
        <title>Fine-scale variation in meiotic recombination in Mimulus inferred from population shotgun sequencing.</title>
        <authorList>
            <person name="Hellsten U."/>
            <person name="Wright K.M."/>
            <person name="Jenkins J."/>
            <person name="Shu S."/>
            <person name="Yuan Y."/>
            <person name="Wessler S.R."/>
            <person name="Schmutz J."/>
            <person name="Willis J.H."/>
            <person name="Rokhsar D.S."/>
        </authorList>
    </citation>
    <scope>NUCLEOTIDE SEQUENCE [LARGE SCALE GENOMIC DNA]</scope>
    <source>
        <strain evidence="4">cv. DUN x IM62</strain>
    </source>
</reference>
<dbReference type="Gene3D" id="1.10.287.110">
    <property type="entry name" value="DnaJ domain"/>
    <property type="match status" value="1"/>
</dbReference>
<dbReference type="InterPro" id="IPR056988">
    <property type="entry name" value="Zn_ribbon_pln"/>
</dbReference>
<dbReference type="SMART" id="SM00271">
    <property type="entry name" value="DnaJ"/>
    <property type="match status" value="1"/>
</dbReference>
<feature type="compositionally biased region" description="Acidic residues" evidence="1">
    <location>
        <begin position="245"/>
        <end position="256"/>
    </location>
</feature>
<dbReference type="PANTHER" id="PTHR45496:SF19">
    <property type="entry name" value="J DOMAIN-CONTAINING PROTEIN"/>
    <property type="match status" value="1"/>
</dbReference>
<dbReference type="PROSITE" id="PS00636">
    <property type="entry name" value="DNAJ_1"/>
    <property type="match status" value="1"/>
</dbReference>
<feature type="region of interest" description="Disordered" evidence="1">
    <location>
        <begin position="138"/>
        <end position="227"/>
    </location>
</feature>
<dbReference type="Proteomes" id="UP000030748">
    <property type="component" value="Unassembled WGS sequence"/>
</dbReference>
<dbReference type="AlphaFoldDB" id="A0A022PSH9"/>
<evidence type="ECO:0000259" key="2">
    <source>
        <dbReference type="PROSITE" id="PS50076"/>
    </source>
</evidence>
<evidence type="ECO:0000313" key="3">
    <source>
        <dbReference type="EMBL" id="EYU18429.1"/>
    </source>
</evidence>
<dbReference type="STRING" id="4155.A0A022PSH9"/>
<sequence length="531" mass="59137">MEHPFFTAAATRTEALRWLTIAEQLLSARDLLGSKSFATRARDSEPALAHTADEILAVADTLIAGDRRVSSNQHDWYAILRLTPQQGRDAALVDDQYRSLALILNPRKNRFPFAEQAFHLVVNAWSFLSDPSRKSLYDTELIFGPSPPPPPPQQQHQPNPYSDPIPTLQQNFNFFGGGASSNTTQPPPSHSFPQVQQPNQEQLNNQQKQPQENHSNVSDNKTIHNENPIENVGLTIEDEVDVETMDEGEELEEEEEVGRFDSPANEEEVEISDSPANEEEGSTFWTACPYCYYMYEYPVVYTDCTLRCQNCKSAFQAVVIPSPPPVVDGQDGYFCCWAFFPLGYSMENWEKNKGGSSSWTPFSPMFTSPQNGKKKPAPPRVYIDDDDAFLEISSSSESDDDDWRNGKGKKGKKKAKRVPNRNVKIADKGKNTKAQDEHVESSDRAEIPVKAAFESRKQPGRVVKSSGKLDLNVEFCNEAEESAPRKKEGNGPGHGVEDNIEGIGFFEGLDEFLSSLPILNAVGDDKAVKAA</sequence>
<dbReference type="InterPro" id="IPR036869">
    <property type="entry name" value="J_dom_sf"/>
</dbReference>
<organism evidence="3 4">
    <name type="scientific">Erythranthe guttata</name>
    <name type="common">Yellow monkey flower</name>
    <name type="synonym">Mimulus guttatus</name>
    <dbReference type="NCBI Taxonomy" id="4155"/>
    <lineage>
        <taxon>Eukaryota</taxon>
        <taxon>Viridiplantae</taxon>
        <taxon>Streptophyta</taxon>
        <taxon>Embryophyta</taxon>
        <taxon>Tracheophyta</taxon>
        <taxon>Spermatophyta</taxon>
        <taxon>Magnoliopsida</taxon>
        <taxon>eudicotyledons</taxon>
        <taxon>Gunneridae</taxon>
        <taxon>Pentapetalae</taxon>
        <taxon>asterids</taxon>
        <taxon>lamiids</taxon>
        <taxon>Lamiales</taxon>
        <taxon>Phrymaceae</taxon>
        <taxon>Erythranthe</taxon>
    </lineage>
</organism>
<dbReference type="EMBL" id="KI632331">
    <property type="protein sequence ID" value="EYU18429.1"/>
    <property type="molecule type" value="Genomic_DNA"/>
</dbReference>
<keyword evidence="4" id="KW-1185">Reference proteome</keyword>
<dbReference type="InterPro" id="IPR018253">
    <property type="entry name" value="DnaJ_domain_CS"/>
</dbReference>
<evidence type="ECO:0000256" key="1">
    <source>
        <dbReference type="SAM" id="MobiDB-lite"/>
    </source>
</evidence>
<dbReference type="Pfam" id="PF00226">
    <property type="entry name" value="DnaJ"/>
    <property type="match status" value="1"/>
</dbReference>
<feature type="region of interest" description="Disordered" evidence="1">
    <location>
        <begin position="393"/>
        <end position="446"/>
    </location>
</feature>
<feature type="compositionally biased region" description="Polar residues" evidence="1">
    <location>
        <begin position="360"/>
        <end position="371"/>
    </location>
</feature>
<dbReference type="PANTHER" id="PTHR45496">
    <property type="entry name" value="CHAPERONE DNAJ-DOMAIN SUPERFAMILY PROTEIN"/>
    <property type="match status" value="1"/>
</dbReference>
<dbReference type="PROSITE" id="PS50076">
    <property type="entry name" value="DNAJ_2"/>
    <property type="match status" value="1"/>
</dbReference>
<feature type="compositionally biased region" description="Basic and acidic residues" evidence="1">
    <location>
        <begin position="424"/>
        <end position="446"/>
    </location>
</feature>
<name>A0A022PSH9_ERYGU</name>
<feature type="compositionally biased region" description="Basic residues" evidence="1">
    <location>
        <begin position="406"/>
        <end position="419"/>
    </location>
</feature>
<dbReference type="Pfam" id="PF23551">
    <property type="entry name" value="Zn_ribbon_20"/>
    <property type="match status" value="1"/>
</dbReference>
<dbReference type="InterPro" id="IPR001623">
    <property type="entry name" value="DnaJ_domain"/>
</dbReference>
<feature type="domain" description="J" evidence="2">
    <location>
        <begin position="75"/>
        <end position="141"/>
    </location>
</feature>